<evidence type="ECO:0000259" key="1">
    <source>
        <dbReference type="PROSITE" id="PS50104"/>
    </source>
</evidence>
<accession>A0A1R4HCQ4</accession>
<sequence>MTPEKSKAPRVFISYRHVKPDEDLALAIEQKLTGEGCKVFVDRRMLIGTEWATEIDRQLNAADFFVVLLSSESIRSDMVRQEIKLAHELKQQAKLRILPIRVDFTGALPYDLGGYLNPLQYVVWQQGQSFHEITETLHLAIRNARELPHVGRTGGDSLAEIQELHDVTEKRGAPLPQIDPRVLELALERGAMACHSPFYVRRTADDEMERLLNRRGTTTIVKGARQMGKSSLLVRSDAYAKNKGCLVCYIDFQRLDEAQLKDLNSLLRYLMHRLARDLKTTRKPEDYWNEYLGAKDSATDFMEDAVLADPNKQVVLMLDEADRVFKYDYRNDFFALLRFWTNRRADSQIWERCNLVVANATDPVLWIDDINQSPFNIGYAILLEDFDDLQFNDLAQRYGLSLADAELESIRALIGGHPFLVRQALYLLASGMTWRDLETRAIRQDGPFGDHLKRLSGLLLTREALRRAILQILRGSTCDDEHSFQRLFTAGLVVGASRHEVRLRCRLYELYFGINL</sequence>
<dbReference type="Proteomes" id="UP000195442">
    <property type="component" value="Unassembled WGS sequence"/>
</dbReference>
<feature type="domain" description="TIR" evidence="1">
    <location>
        <begin position="7"/>
        <end position="137"/>
    </location>
</feature>
<dbReference type="AlphaFoldDB" id="A0A1R4HCQ4"/>
<proteinExistence type="predicted"/>
<dbReference type="Gene3D" id="3.40.50.300">
    <property type="entry name" value="P-loop containing nucleotide triphosphate hydrolases"/>
    <property type="match status" value="1"/>
</dbReference>
<dbReference type="PROSITE" id="PS50104">
    <property type="entry name" value="TIR"/>
    <property type="match status" value="1"/>
</dbReference>
<dbReference type="SUPFAM" id="SSF52200">
    <property type="entry name" value="Toll/Interleukin receptor TIR domain"/>
    <property type="match status" value="1"/>
</dbReference>
<dbReference type="Pfam" id="PF13676">
    <property type="entry name" value="TIR_2"/>
    <property type="match status" value="1"/>
</dbReference>
<dbReference type="SMART" id="SM00255">
    <property type="entry name" value="TIR"/>
    <property type="match status" value="1"/>
</dbReference>
<dbReference type="RefSeq" id="WP_087147530.1">
    <property type="nucleotide sequence ID" value="NZ_FUKJ01000294.1"/>
</dbReference>
<dbReference type="InterPro" id="IPR035897">
    <property type="entry name" value="Toll_tir_struct_dom_sf"/>
</dbReference>
<dbReference type="EMBL" id="FUKJ01000294">
    <property type="protein sequence ID" value="SJM93811.1"/>
    <property type="molecule type" value="Genomic_DNA"/>
</dbReference>
<keyword evidence="3" id="KW-1185">Reference proteome</keyword>
<protein>
    <recommendedName>
        <fullName evidence="1">TIR domain-containing protein</fullName>
    </recommendedName>
</protein>
<reference evidence="3" key="1">
    <citation type="submission" date="2017-02" db="EMBL/GenBank/DDBJ databases">
        <authorList>
            <person name="Daims H."/>
        </authorList>
    </citation>
    <scope>NUCLEOTIDE SEQUENCE [LARGE SCALE GENOMIC DNA]</scope>
</reference>
<dbReference type="Pfam" id="PF14516">
    <property type="entry name" value="AAA_35"/>
    <property type="match status" value="1"/>
</dbReference>
<name>A0A1R4HCQ4_9GAMM</name>
<organism evidence="2 3">
    <name type="scientific">Crenothrix polyspora</name>
    <dbReference type="NCBI Taxonomy" id="360316"/>
    <lineage>
        <taxon>Bacteria</taxon>
        <taxon>Pseudomonadati</taxon>
        <taxon>Pseudomonadota</taxon>
        <taxon>Gammaproteobacteria</taxon>
        <taxon>Methylococcales</taxon>
        <taxon>Crenotrichaceae</taxon>
        <taxon>Crenothrix</taxon>
    </lineage>
</organism>
<evidence type="ECO:0000313" key="2">
    <source>
        <dbReference type="EMBL" id="SJM93811.1"/>
    </source>
</evidence>
<dbReference type="InterPro" id="IPR027417">
    <property type="entry name" value="P-loop_NTPase"/>
</dbReference>
<dbReference type="InterPro" id="IPR000157">
    <property type="entry name" value="TIR_dom"/>
</dbReference>
<dbReference type="GO" id="GO:0007165">
    <property type="term" value="P:signal transduction"/>
    <property type="evidence" value="ECO:0007669"/>
    <property type="project" value="InterPro"/>
</dbReference>
<dbReference type="Gene3D" id="3.40.50.10140">
    <property type="entry name" value="Toll/interleukin-1 receptor homology (TIR) domain"/>
    <property type="match status" value="1"/>
</dbReference>
<dbReference type="SUPFAM" id="SSF52540">
    <property type="entry name" value="P-loop containing nucleoside triphosphate hydrolases"/>
    <property type="match status" value="1"/>
</dbReference>
<evidence type="ECO:0000313" key="3">
    <source>
        <dbReference type="Proteomes" id="UP000195442"/>
    </source>
</evidence>
<dbReference type="OrthoDB" id="5522963at2"/>
<gene>
    <name evidence="2" type="ORF">CRENPOLYSF2_3630002</name>
</gene>